<dbReference type="Gramene" id="Manes.02G006400.1.v8.1">
    <property type="protein sequence ID" value="Manes.02G006400.1.v8.1.CDS"/>
    <property type="gene ID" value="Manes.02G006400.v8.1"/>
</dbReference>
<protein>
    <submittedName>
        <fullName evidence="2">Uncharacterized protein</fullName>
    </submittedName>
</protein>
<evidence type="ECO:0000313" key="3">
    <source>
        <dbReference type="Proteomes" id="UP000091857"/>
    </source>
</evidence>
<sequence>MAGSQTKALSLILLLLFIHLSIGQVLGVAQGMKYANPQSEPIIAEMKKMRKLIEIDAMLDYEGAGANCKHDPSKKPIGCKP</sequence>
<evidence type="ECO:0000313" key="2">
    <source>
        <dbReference type="EMBL" id="OAY56317.1"/>
    </source>
</evidence>
<dbReference type="Proteomes" id="UP000091857">
    <property type="component" value="Chromosome 2"/>
</dbReference>
<comment type="caution">
    <text evidence="2">The sequence shown here is derived from an EMBL/GenBank/DDBJ whole genome shotgun (WGS) entry which is preliminary data.</text>
</comment>
<proteinExistence type="predicted"/>
<feature type="signal peptide" evidence="1">
    <location>
        <begin position="1"/>
        <end position="23"/>
    </location>
</feature>
<organism evidence="2 3">
    <name type="scientific">Manihot esculenta</name>
    <name type="common">Cassava</name>
    <name type="synonym">Jatropha manihot</name>
    <dbReference type="NCBI Taxonomy" id="3983"/>
    <lineage>
        <taxon>Eukaryota</taxon>
        <taxon>Viridiplantae</taxon>
        <taxon>Streptophyta</taxon>
        <taxon>Embryophyta</taxon>
        <taxon>Tracheophyta</taxon>
        <taxon>Spermatophyta</taxon>
        <taxon>Magnoliopsida</taxon>
        <taxon>eudicotyledons</taxon>
        <taxon>Gunneridae</taxon>
        <taxon>Pentapetalae</taxon>
        <taxon>rosids</taxon>
        <taxon>fabids</taxon>
        <taxon>Malpighiales</taxon>
        <taxon>Euphorbiaceae</taxon>
        <taxon>Crotonoideae</taxon>
        <taxon>Manihoteae</taxon>
        <taxon>Manihot</taxon>
    </lineage>
</organism>
<dbReference type="AlphaFoldDB" id="A0A2C9WC03"/>
<dbReference type="EMBL" id="CM004388">
    <property type="protein sequence ID" value="OAY56317.1"/>
    <property type="molecule type" value="Genomic_DNA"/>
</dbReference>
<name>A0A2C9WC03_MANES</name>
<evidence type="ECO:0000256" key="1">
    <source>
        <dbReference type="SAM" id="SignalP"/>
    </source>
</evidence>
<accession>A0A2C9WC03</accession>
<dbReference type="OMA" id="AGANCKH"/>
<keyword evidence="1" id="KW-0732">Signal</keyword>
<reference evidence="3" key="1">
    <citation type="journal article" date="2016" name="Nat. Biotechnol.">
        <title>Sequencing wild and cultivated cassava and related species reveals extensive interspecific hybridization and genetic diversity.</title>
        <authorList>
            <person name="Bredeson J.V."/>
            <person name="Lyons J.B."/>
            <person name="Prochnik S.E."/>
            <person name="Wu G.A."/>
            <person name="Ha C.M."/>
            <person name="Edsinger-Gonzales E."/>
            <person name="Grimwood J."/>
            <person name="Schmutz J."/>
            <person name="Rabbi I.Y."/>
            <person name="Egesi C."/>
            <person name="Nauluvula P."/>
            <person name="Lebot V."/>
            <person name="Ndunguru J."/>
            <person name="Mkamilo G."/>
            <person name="Bart R.S."/>
            <person name="Setter T.L."/>
            <person name="Gleadow R.M."/>
            <person name="Kulakow P."/>
            <person name="Ferguson M.E."/>
            <person name="Rounsley S."/>
            <person name="Rokhsar D.S."/>
        </authorList>
    </citation>
    <scope>NUCLEOTIDE SEQUENCE [LARGE SCALE GENOMIC DNA]</scope>
    <source>
        <strain evidence="3">cv. AM560-2</strain>
    </source>
</reference>
<dbReference type="PANTHER" id="PTHR34467">
    <property type="entry name" value="TRANSMEMBRANE PROTEIN"/>
    <property type="match status" value="1"/>
</dbReference>
<keyword evidence="3" id="KW-1185">Reference proteome</keyword>
<gene>
    <name evidence="2" type="ORF">MANES_02G006400v8</name>
</gene>
<feature type="chain" id="PRO_5012632572" evidence="1">
    <location>
        <begin position="24"/>
        <end position="81"/>
    </location>
</feature>
<dbReference type="PANTHER" id="PTHR34467:SF3">
    <property type="entry name" value="PROTEIN, PUTATIVE-RELATED"/>
    <property type="match status" value="1"/>
</dbReference>